<reference evidence="1" key="1">
    <citation type="journal article" date="2021" name="New Phytol.">
        <title>Evolutionary innovations through gain and loss of genes in the ectomycorrhizal Boletales.</title>
        <authorList>
            <person name="Wu G."/>
            <person name="Miyauchi S."/>
            <person name="Morin E."/>
            <person name="Kuo A."/>
            <person name="Drula E."/>
            <person name="Varga T."/>
            <person name="Kohler A."/>
            <person name="Feng B."/>
            <person name="Cao Y."/>
            <person name="Lipzen A."/>
            <person name="Daum C."/>
            <person name="Hundley H."/>
            <person name="Pangilinan J."/>
            <person name="Johnson J."/>
            <person name="Barry K."/>
            <person name="LaButti K."/>
            <person name="Ng V."/>
            <person name="Ahrendt S."/>
            <person name="Min B."/>
            <person name="Choi I.G."/>
            <person name="Park H."/>
            <person name="Plett J.M."/>
            <person name="Magnuson J."/>
            <person name="Spatafora J.W."/>
            <person name="Nagy L.G."/>
            <person name="Henrissat B."/>
            <person name="Grigoriev I.V."/>
            <person name="Yang Z.L."/>
            <person name="Xu J."/>
            <person name="Martin F.M."/>
        </authorList>
    </citation>
    <scope>NUCLEOTIDE SEQUENCE</scope>
    <source>
        <strain evidence="1">KUC20120723A-06</strain>
    </source>
</reference>
<organism evidence="1 2">
    <name type="scientific">Leucogyrophana mollusca</name>
    <dbReference type="NCBI Taxonomy" id="85980"/>
    <lineage>
        <taxon>Eukaryota</taxon>
        <taxon>Fungi</taxon>
        <taxon>Dikarya</taxon>
        <taxon>Basidiomycota</taxon>
        <taxon>Agaricomycotina</taxon>
        <taxon>Agaricomycetes</taxon>
        <taxon>Agaricomycetidae</taxon>
        <taxon>Boletales</taxon>
        <taxon>Boletales incertae sedis</taxon>
        <taxon>Leucogyrophana</taxon>
    </lineage>
</organism>
<name>A0ACB8B2D7_9AGAM</name>
<comment type="caution">
    <text evidence="1">The sequence shown here is derived from an EMBL/GenBank/DDBJ whole genome shotgun (WGS) entry which is preliminary data.</text>
</comment>
<accession>A0ACB8B2D7</accession>
<evidence type="ECO:0000313" key="1">
    <source>
        <dbReference type="EMBL" id="KAH7919890.1"/>
    </source>
</evidence>
<protein>
    <submittedName>
        <fullName evidence="1">Uncharacterized protein</fullName>
    </submittedName>
</protein>
<gene>
    <name evidence="1" type="ORF">BV22DRAFT_840257</name>
</gene>
<dbReference type="EMBL" id="MU266621">
    <property type="protein sequence ID" value="KAH7919890.1"/>
    <property type="molecule type" value="Genomic_DNA"/>
</dbReference>
<proteinExistence type="predicted"/>
<dbReference type="Proteomes" id="UP000790709">
    <property type="component" value="Unassembled WGS sequence"/>
</dbReference>
<keyword evidence="2" id="KW-1185">Reference proteome</keyword>
<evidence type="ECO:0000313" key="2">
    <source>
        <dbReference type="Proteomes" id="UP000790709"/>
    </source>
</evidence>
<sequence>MGQSYARWRKKAVLTSVSSTIFTVKSENNMRLGSCPAIIITPPSGLVTTSRKYSTTTPWNEVLTSIKPLTGPQEGRLVTQFILAHSYFSGILFSLLVRLLTITTSPRSCLLTPRKLYCGANLRKGDKASGSTSVIPV</sequence>